<proteinExistence type="predicted"/>
<feature type="chain" id="PRO_5001842926" evidence="1">
    <location>
        <begin position="25"/>
        <end position="231"/>
    </location>
</feature>
<evidence type="ECO:0000256" key="1">
    <source>
        <dbReference type="SAM" id="SignalP"/>
    </source>
</evidence>
<dbReference type="RefSeq" id="WP_042204815.1">
    <property type="nucleotide sequence ID" value="NZ_CP009288.1"/>
</dbReference>
<keyword evidence="3" id="KW-1185">Reference proteome</keyword>
<evidence type="ECO:0000313" key="2">
    <source>
        <dbReference type="EMBL" id="AIQ10886.1"/>
    </source>
</evidence>
<reference evidence="2 3" key="1">
    <citation type="submission" date="2014-08" db="EMBL/GenBank/DDBJ databases">
        <title>Comparative genomics of the Paenibacillus odorifer group.</title>
        <authorList>
            <person name="den Bakker H.C."/>
            <person name="Tsai Y.-C."/>
            <person name="Martin N."/>
            <person name="Korlach J."/>
            <person name="Wiedmann M."/>
        </authorList>
    </citation>
    <scope>NUCLEOTIDE SEQUENCE [LARGE SCALE GENOMIC DNA]</scope>
    <source>
        <strain evidence="2 3">DSM 1735</strain>
    </source>
</reference>
<evidence type="ECO:0000313" key="3">
    <source>
        <dbReference type="Proteomes" id="UP000029409"/>
    </source>
</evidence>
<feature type="signal peptide" evidence="1">
    <location>
        <begin position="1"/>
        <end position="24"/>
    </location>
</feature>
<protein>
    <submittedName>
        <fullName evidence="2">Uncharacterized protein</fullName>
    </submittedName>
</protein>
<keyword evidence="1" id="KW-0732">Signal</keyword>
<dbReference type="KEGG" id="pdu:PDUR_01765"/>
<sequence length="231" mass="25096">MKKYLVSSIVAAALMFSLGTSAFAANGNESATKNPNLELGKKVQNVQELEKIKNLDANNLEKIAEVLDNIEVSKDNPVVRHEFEDGSAIVVSINVTPTLTSKDQSLVTTSSVPTNTPYTASVTMSGESVITGGNMWVYTLNQTYKTDGSKITWHEASPYGTFDKVWYSLWGVDSETLSVTDNPGYPGGIWATGTVKLSWDIWEGSNIQPINIKLTLSIKGDGTYTGYTARL</sequence>
<dbReference type="eggNOG" id="ENOG502ZHB4">
    <property type="taxonomic scope" value="Bacteria"/>
</dbReference>
<name>A0A089HG55_PAEDU</name>
<accession>A0A089HG55</accession>
<organism evidence="2 3">
    <name type="scientific">Paenibacillus durus</name>
    <name type="common">Paenibacillus azotofixans</name>
    <dbReference type="NCBI Taxonomy" id="44251"/>
    <lineage>
        <taxon>Bacteria</taxon>
        <taxon>Bacillati</taxon>
        <taxon>Bacillota</taxon>
        <taxon>Bacilli</taxon>
        <taxon>Bacillales</taxon>
        <taxon>Paenibacillaceae</taxon>
        <taxon>Paenibacillus</taxon>
    </lineage>
</organism>
<dbReference type="Proteomes" id="UP000029409">
    <property type="component" value="Chromosome"/>
</dbReference>
<dbReference type="AlphaFoldDB" id="A0A089HG55"/>
<dbReference type="OrthoDB" id="9922612at2"/>
<dbReference type="EMBL" id="CP009288">
    <property type="protein sequence ID" value="AIQ10886.1"/>
    <property type="molecule type" value="Genomic_DNA"/>
</dbReference>
<gene>
    <name evidence="2" type="ORF">PDUR_01765</name>
</gene>